<accession>A0ABU8SDC2</accession>
<comment type="caution">
    <text evidence="1">The sequence shown here is derived from an EMBL/GenBank/DDBJ whole genome shotgun (WGS) entry which is preliminary data.</text>
</comment>
<dbReference type="InterPro" id="IPR010836">
    <property type="entry name" value="SapC"/>
</dbReference>
<dbReference type="EMBL" id="JBBHJY010000012">
    <property type="protein sequence ID" value="MEJ6011954.1"/>
    <property type="molecule type" value="Genomic_DNA"/>
</dbReference>
<keyword evidence="2" id="KW-1185">Reference proteome</keyword>
<dbReference type="Proteomes" id="UP001379235">
    <property type="component" value="Unassembled WGS sequence"/>
</dbReference>
<proteinExistence type="predicted"/>
<evidence type="ECO:0000313" key="1">
    <source>
        <dbReference type="EMBL" id="MEJ6011954.1"/>
    </source>
</evidence>
<evidence type="ECO:0000313" key="2">
    <source>
        <dbReference type="Proteomes" id="UP001379235"/>
    </source>
</evidence>
<protein>
    <submittedName>
        <fullName evidence="1">SapC family protein</fullName>
    </submittedName>
</protein>
<dbReference type="RefSeq" id="WP_339969686.1">
    <property type="nucleotide sequence ID" value="NZ_JBBHJY010000012.1"/>
</dbReference>
<sequence>MSNHQILNSGDHAGLRVHVDAGAAYGDATMACLTVPAEFRQVQAHFPIVFRRDIASGRMSALALFGFEDGENLFLVSDRWDAGYRPLALSIQPFLIGRPASEGAEAQVHVDMDHPRVSSSGEGTLVFDEEGKPTPHLERIAAMLGDLDHAHREGEDFFAALERHALIEPFTLEVPLGDGSKHSLVGFQTVNEEKLATLDGDALRDLLAAGHLGPLYMALASLSQFSKLVDRKNAKVMGG</sequence>
<name>A0ABU8SDC2_9SPHN</name>
<dbReference type="Pfam" id="PF07277">
    <property type="entry name" value="SapC"/>
    <property type="match status" value="1"/>
</dbReference>
<gene>
    <name evidence="1" type="ORF">WG900_18785</name>
</gene>
<reference evidence="1 2" key="1">
    <citation type="submission" date="2024-03" db="EMBL/GenBank/DDBJ databases">
        <authorList>
            <person name="Jo J.-H."/>
        </authorList>
    </citation>
    <scope>NUCLEOTIDE SEQUENCE [LARGE SCALE GENOMIC DNA]</scope>
    <source>
        <strain evidence="1 2">AS3R-12</strain>
    </source>
</reference>
<organism evidence="1 2">
    <name type="scientific">Novosphingobium aquae</name>
    <dbReference type="NCBI Taxonomy" id="3133435"/>
    <lineage>
        <taxon>Bacteria</taxon>
        <taxon>Pseudomonadati</taxon>
        <taxon>Pseudomonadota</taxon>
        <taxon>Alphaproteobacteria</taxon>
        <taxon>Sphingomonadales</taxon>
        <taxon>Sphingomonadaceae</taxon>
        <taxon>Novosphingobium</taxon>
    </lineage>
</organism>